<evidence type="ECO:0000313" key="2">
    <source>
        <dbReference type="EMBL" id="CAA9350395.1"/>
    </source>
</evidence>
<gene>
    <name evidence="2" type="ORF">AVDCRST_MAG68-3573</name>
</gene>
<feature type="transmembrane region" description="Helical" evidence="1">
    <location>
        <begin position="6"/>
        <end position="26"/>
    </location>
</feature>
<sequence length="39" mass="4567">MFAVLWRAGVFLALTGVVYLVCLQLIKMEARREARKRTR</sequence>
<keyword evidence="1" id="KW-1133">Transmembrane helix</keyword>
<accession>A0A6J4M519</accession>
<proteinExistence type="predicted"/>
<dbReference type="AlphaFoldDB" id="A0A6J4M519"/>
<dbReference type="EMBL" id="CADCTW010000168">
    <property type="protein sequence ID" value="CAA9350395.1"/>
    <property type="molecule type" value="Genomic_DNA"/>
</dbReference>
<name>A0A6J4M519_9BACT</name>
<keyword evidence="1" id="KW-0812">Transmembrane</keyword>
<organism evidence="2">
    <name type="scientific">uncultured Gemmatimonadota bacterium</name>
    <dbReference type="NCBI Taxonomy" id="203437"/>
    <lineage>
        <taxon>Bacteria</taxon>
        <taxon>Pseudomonadati</taxon>
        <taxon>Gemmatimonadota</taxon>
        <taxon>environmental samples</taxon>
    </lineage>
</organism>
<reference evidence="2" key="1">
    <citation type="submission" date="2020-02" db="EMBL/GenBank/DDBJ databases">
        <authorList>
            <person name="Meier V. D."/>
        </authorList>
    </citation>
    <scope>NUCLEOTIDE SEQUENCE</scope>
    <source>
        <strain evidence="2">AVDCRST_MAG68</strain>
    </source>
</reference>
<evidence type="ECO:0000256" key="1">
    <source>
        <dbReference type="SAM" id="Phobius"/>
    </source>
</evidence>
<protein>
    <submittedName>
        <fullName evidence="2">Uncharacterized protein</fullName>
    </submittedName>
</protein>
<keyword evidence="1" id="KW-0472">Membrane</keyword>